<name>A0ABT3KEV8_9GAMM</name>
<evidence type="ECO:0008006" key="4">
    <source>
        <dbReference type="Google" id="ProtNLM"/>
    </source>
</evidence>
<feature type="transmembrane region" description="Helical" evidence="1">
    <location>
        <begin position="12"/>
        <end position="32"/>
    </location>
</feature>
<keyword evidence="1" id="KW-0812">Transmembrane</keyword>
<organism evidence="2 3">
    <name type="scientific">Marinomonas rhodophyticola</name>
    <dbReference type="NCBI Taxonomy" id="2992803"/>
    <lineage>
        <taxon>Bacteria</taxon>
        <taxon>Pseudomonadati</taxon>
        <taxon>Pseudomonadota</taxon>
        <taxon>Gammaproteobacteria</taxon>
        <taxon>Oceanospirillales</taxon>
        <taxon>Oceanospirillaceae</taxon>
        <taxon>Marinomonas</taxon>
    </lineage>
</organism>
<keyword evidence="3" id="KW-1185">Reference proteome</keyword>
<sequence length="310" mass="34529">MNRTSKFQTILGKFLTYFILLSCFAILGLYAVQRFGAQYAEQKIQEQLEHSGLTEFVHYQQVYFNPFTLTPSLEGVKVGAEDSPLLIFARISFNSYLVKHPNLDIDFWIQESPIDSLSRKTGTLMRSAGMNTLLGKGSFSSTIQDEGIVSELKLDIKDAGKLTLMSNIRLLDQHFTLSDLRSDILASFALGQPEALPIIYGEAIELRSLDIKYEESGLIHRLFSLSSSNQKNRINLEDALLLASQTVGFAPANSPEAKQIATSLQTFIETPKQLTLSLLPSTPTSVKELTLLANEGSLYKNSRITIQSHQ</sequence>
<comment type="caution">
    <text evidence="2">The sequence shown here is derived from an EMBL/GenBank/DDBJ whole genome shotgun (WGS) entry which is preliminary data.</text>
</comment>
<evidence type="ECO:0000256" key="1">
    <source>
        <dbReference type="SAM" id="Phobius"/>
    </source>
</evidence>
<keyword evidence="1" id="KW-1133">Transmembrane helix</keyword>
<accession>A0ABT3KEV8</accession>
<gene>
    <name evidence="2" type="ORF">ONZ52_08820</name>
</gene>
<keyword evidence="1" id="KW-0472">Membrane</keyword>
<protein>
    <recommendedName>
        <fullName evidence="4">DUF2125 domain-containing protein</fullName>
    </recommendedName>
</protein>
<reference evidence="2" key="1">
    <citation type="submission" date="2022-11" db="EMBL/GenBank/DDBJ databases">
        <title>Marinomonas sp. nov., isolated from marine algae.</title>
        <authorList>
            <person name="Choi D.G."/>
            <person name="Kim J.M."/>
            <person name="Lee J.K."/>
            <person name="Baek J.H."/>
            <person name="Jeon C.O."/>
        </authorList>
    </citation>
    <scope>NUCLEOTIDE SEQUENCE</scope>
    <source>
        <strain evidence="2">KJ51-3</strain>
    </source>
</reference>
<dbReference type="EMBL" id="JAPEUL010000007">
    <property type="protein sequence ID" value="MCW4629060.1"/>
    <property type="molecule type" value="Genomic_DNA"/>
</dbReference>
<dbReference type="RefSeq" id="WP_265218262.1">
    <property type="nucleotide sequence ID" value="NZ_JAPEUL010000007.1"/>
</dbReference>
<evidence type="ECO:0000313" key="3">
    <source>
        <dbReference type="Proteomes" id="UP001431181"/>
    </source>
</evidence>
<evidence type="ECO:0000313" key="2">
    <source>
        <dbReference type="EMBL" id="MCW4629060.1"/>
    </source>
</evidence>
<dbReference type="Proteomes" id="UP001431181">
    <property type="component" value="Unassembled WGS sequence"/>
</dbReference>
<proteinExistence type="predicted"/>